<dbReference type="EMBL" id="JADEVV010000023">
    <property type="protein sequence ID" value="MBE9254101.1"/>
    <property type="molecule type" value="Genomic_DNA"/>
</dbReference>
<organism evidence="2 3">
    <name type="scientific">Synechocystis salina LEGE 00031</name>
    <dbReference type="NCBI Taxonomy" id="1828736"/>
    <lineage>
        <taxon>Bacteria</taxon>
        <taxon>Bacillati</taxon>
        <taxon>Cyanobacteriota</taxon>
        <taxon>Cyanophyceae</taxon>
        <taxon>Synechococcales</taxon>
        <taxon>Merismopediaceae</taxon>
        <taxon>Synechocystis</taxon>
    </lineage>
</organism>
<evidence type="ECO:0000313" key="2">
    <source>
        <dbReference type="EMBL" id="MBE9254101.1"/>
    </source>
</evidence>
<sequence length="45" mass="5463">MLREFLNQEKWRKILDLGWRSPTDSKIPHQRRASTSPRYSFSQTN</sequence>
<feature type="compositionally biased region" description="Polar residues" evidence="1">
    <location>
        <begin position="33"/>
        <end position="45"/>
    </location>
</feature>
<proteinExistence type="predicted"/>
<reference evidence="2 3" key="1">
    <citation type="submission" date="2020-10" db="EMBL/GenBank/DDBJ databases">
        <authorList>
            <person name="Castelo-Branco R."/>
            <person name="Eusebio N."/>
            <person name="Adriana R."/>
            <person name="Vieira A."/>
            <person name="Brugerolle De Fraissinette N."/>
            <person name="Rezende De Castro R."/>
            <person name="Schneider M.P."/>
            <person name="Vasconcelos V."/>
            <person name="Leao P.N."/>
        </authorList>
    </citation>
    <scope>NUCLEOTIDE SEQUENCE [LARGE SCALE GENOMIC DNA]</scope>
    <source>
        <strain evidence="2 3">LEGE 00031</strain>
    </source>
</reference>
<comment type="caution">
    <text evidence="2">The sequence shown here is derived from an EMBL/GenBank/DDBJ whole genome shotgun (WGS) entry which is preliminary data.</text>
</comment>
<evidence type="ECO:0000313" key="3">
    <source>
        <dbReference type="Proteomes" id="UP000658720"/>
    </source>
</evidence>
<gene>
    <name evidence="2" type="ORF">IQ217_09670</name>
</gene>
<evidence type="ECO:0000256" key="1">
    <source>
        <dbReference type="SAM" id="MobiDB-lite"/>
    </source>
</evidence>
<feature type="region of interest" description="Disordered" evidence="1">
    <location>
        <begin position="20"/>
        <end position="45"/>
    </location>
</feature>
<protein>
    <submittedName>
        <fullName evidence="2">Uncharacterized protein</fullName>
    </submittedName>
</protein>
<keyword evidence="3" id="KW-1185">Reference proteome</keyword>
<dbReference type="Proteomes" id="UP000658720">
    <property type="component" value="Unassembled WGS sequence"/>
</dbReference>
<accession>A0ABR9VRX0</accession>
<name>A0ABR9VRX0_9SYNC</name>